<evidence type="ECO:0000313" key="2">
    <source>
        <dbReference type="Proteomes" id="UP001060215"/>
    </source>
</evidence>
<sequence>MSCGLLHPGELAVWYPHRVLALVKRPTMTAGPKCPFSSELQGSSENYIQTPVPRLCSYLPLSLSEDLLGGYDHALYVEKWAPFVKELAVIVARGRDNSIPCYPVVETIHRENICHIVKAPANVPWKIRKLATDVAYKAVSSLEGAGIFAVELFLTGDGQILLNEVAPRPHNSGHHTIEYCFTSQFEQHLRAVVGLPLGRTRFPSGSSTDWTGIRRNVKAAKDGSYNYSWPFYGHWGNRAKINA</sequence>
<evidence type="ECO:0000313" key="1">
    <source>
        <dbReference type="EMBL" id="KAI8007400.1"/>
    </source>
</evidence>
<accession>A0ACC0H2Q2</accession>
<name>A0ACC0H2Q2_9ERIC</name>
<dbReference type="Proteomes" id="UP001060215">
    <property type="component" value="Chromosome 7"/>
</dbReference>
<gene>
    <name evidence="1" type="ORF">LOK49_LG07G03418</name>
</gene>
<dbReference type="EMBL" id="CM045764">
    <property type="protein sequence ID" value="KAI8007400.1"/>
    <property type="molecule type" value="Genomic_DNA"/>
</dbReference>
<keyword evidence="2" id="KW-1185">Reference proteome</keyword>
<protein>
    <submittedName>
        <fullName evidence="1">Uncharacterized protein</fullName>
    </submittedName>
</protein>
<proteinExistence type="predicted"/>
<comment type="caution">
    <text evidence="1">The sequence shown here is derived from an EMBL/GenBank/DDBJ whole genome shotgun (WGS) entry which is preliminary data.</text>
</comment>
<organism evidence="1 2">
    <name type="scientific">Camellia lanceoleosa</name>
    <dbReference type="NCBI Taxonomy" id="1840588"/>
    <lineage>
        <taxon>Eukaryota</taxon>
        <taxon>Viridiplantae</taxon>
        <taxon>Streptophyta</taxon>
        <taxon>Embryophyta</taxon>
        <taxon>Tracheophyta</taxon>
        <taxon>Spermatophyta</taxon>
        <taxon>Magnoliopsida</taxon>
        <taxon>eudicotyledons</taxon>
        <taxon>Gunneridae</taxon>
        <taxon>Pentapetalae</taxon>
        <taxon>asterids</taxon>
        <taxon>Ericales</taxon>
        <taxon>Theaceae</taxon>
        <taxon>Camellia</taxon>
    </lineage>
</organism>
<reference evidence="1 2" key="1">
    <citation type="journal article" date="2022" name="Plant J.">
        <title>Chromosome-level genome of Camellia lanceoleosa provides a valuable resource for understanding genome evolution and self-incompatibility.</title>
        <authorList>
            <person name="Gong W."/>
            <person name="Xiao S."/>
            <person name="Wang L."/>
            <person name="Liao Z."/>
            <person name="Chang Y."/>
            <person name="Mo W."/>
            <person name="Hu G."/>
            <person name="Li W."/>
            <person name="Zhao G."/>
            <person name="Zhu H."/>
            <person name="Hu X."/>
            <person name="Ji K."/>
            <person name="Xiang X."/>
            <person name="Song Q."/>
            <person name="Yuan D."/>
            <person name="Jin S."/>
            <person name="Zhang L."/>
        </authorList>
    </citation>
    <scope>NUCLEOTIDE SEQUENCE [LARGE SCALE GENOMIC DNA]</scope>
    <source>
        <strain evidence="1">SQ_2022a</strain>
    </source>
</reference>